<feature type="region of interest" description="Disordered" evidence="2">
    <location>
        <begin position="33"/>
        <end position="128"/>
    </location>
</feature>
<organism evidence="3 4">
    <name type="scientific">Phytophthora oleae</name>
    <dbReference type="NCBI Taxonomy" id="2107226"/>
    <lineage>
        <taxon>Eukaryota</taxon>
        <taxon>Sar</taxon>
        <taxon>Stramenopiles</taxon>
        <taxon>Oomycota</taxon>
        <taxon>Peronosporomycetes</taxon>
        <taxon>Peronosporales</taxon>
        <taxon>Peronosporaceae</taxon>
        <taxon>Phytophthora</taxon>
    </lineage>
</organism>
<evidence type="ECO:0000313" key="4">
    <source>
        <dbReference type="Proteomes" id="UP001632037"/>
    </source>
</evidence>
<evidence type="ECO:0000256" key="1">
    <source>
        <dbReference type="SAM" id="Coils"/>
    </source>
</evidence>
<keyword evidence="1" id="KW-0175">Coiled coil</keyword>
<proteinExistence type="predicted"/>
<sequence length="183" mass="20504">MNFNVPVTSAFEIPVDDLLNLPEIHEVLSTERAVEGTNSSVLRRDGGWNAEDIRGPEASPERCSRGDEQCQKQEEKQKKYQSLAGTSQTSRSILDDSLADAATDEETKEETRSSSPPSSSKTLPTGQHVHILNDVEVSDLRQRLRARVASLSHDRREKEEILQKKKQIQKLQAELARLNDVEA</sequence>
<dbReference type="EMBL" id="JBIMZQ010000061">
    <property type="protein sequence ID" value="KAL3657769.1"/>
    <property type="molecule type" value="Genomic_DNA"/>
</dbReference>
<dbReference type="Proteomes" id="UP001632037">
    <property type="component" value="Unassembled WGS sequence"/>
</dbReference>
<dbReference type="AlphaFoldDB" id="A0ABD3EXS0"/>
<accession>A0ABD3EXS0</accession>
<name>A0ABD3EXS0_9STRA</name>
<feature type="compositionally biased region" description="Basic and acidic residues" evidence="2">
    <location>
        <begin position="42"/>
        <end position="78"/>
    </location>
</feature>
<evidence type="ECO:0000256" key="2">
    <source>
        <dbReference type="SAM" id="MobiDB-lite"/>
    </source>
</evidence>
<comment type="caution">
    <text evidence="3">The sequence shown here is derived from an EMBL/GenBank/DDBJ whole genome shotgun (WGS) entry which is preliminary data.</text>
</comment>
<gene>
    <name evidence="3" type="ORF">V7S43_017341</name>
</gene>
<reference evidence="3 4" key="1">
    <citation type="submission" date="2024-09" db="EMBL/GenBank/DDBJ databases">
        <title>Genome sequencing and assembly of Phytophthora oleae, isolate VK10A, causative agent of rot of olive drupes.</title>
        <authorList>
            <person name="Conti Taguali S."/>
            <person name="Riolo M."/>
            <person name="La Spada F."/>
            <person name="Cacciola S.O."/>
            <person name="Dionisio G."/>
        </authorList>
    </citation>
    <scope>NUCLEOTIDE SEQUENCE [LARGE SCALE GENOMIC DNA]</scope>
    <source>
        <strain evidence="3 4">VK10A</strain>
    </source>
</reference>
<protein>
    <submittedName>
        <fullName evidence="3">Uncharacterized protein</fullName>
    </submittedName>
</protein>
<feature type="compositionally biased region" description="Polar residues" evidence="2">
    <location>
        <begin position="83"/>
        <end position="92"/>
    </location>
</feature>
<keyword evidence="4" id="KW-1185">Reference proteome</keyword>
<evidence type="ECO:0000313" key="3">
    <source>
        <dbReference type="EMBL" id="KAL3657769.1"/>
    </source>
</evidence>
<feature type="coiled-coil region" evidence="1">
    <location>
        <begin position="141"/>
        <end position="181"/>
    </location>
</feature>